<dbReference type="Pfam" id="PF00069">
    <property type="entry name" value="Pkinase"/>
    <property type="match status" value="1"/>
</dbReference>
<dbReference type="InterPro" id="IPR053083">
    <property type="entry name" value="TF_kinase-domain_protein"/>
</dbReference>
<dbReference type="SUPFAM" id="SSF56112">
    <property type="entry name" value="Protein kinase-like (PK-like)"/>
    <property type="match status" value="1"/>
</dbReference>
<dbReference type="PANTHER" id="PTHR44305">
    <property type="entry name" value="SI:DKEY-192D15.2-RELATED"/>
    <property type="match status" value="1"/>
</dbReference>
<dbReference type="GO" id="GO:0004672">
    <property type="term" value="F:protein kinase activity"/>
    <property type="evidence" value="ECO:0007669"/>
    <property type="project" value="InterPro"/>
</dbReference>
<feature type="domain" description="Protein kinase" evidence="1">
    <location>
        <begin position="68"/>
        <end position="341"/>
    </location>
</feature>
<keyword evidence="3" id="KW-1185">Reference proteome</keyword>
<dbReference type="InterPro" id="IPR011009">
    <property type="entry name" value="Kinase-like_dom_sf"/>
</dbReference>
<dbReference type="EMBL" id="MPUH01000378">
    <property type="protein sequence ID" value="OMJ81509.1"/>
    <property type="molecule type" value="Genomic_DNA"/>
</dbReference>
<dbReference type="InterPro" id="IPR006652">
    <property type="entry name" value="Kelch_1"/>
</dbReference>
<sequence length="655" mass="74293">MGSNNSCQWENCKNEAFGVCGCNKQKYCVTCYELHQESNRKIPHEFATFNGVSLDVSDQPITMKSLILTKLIYRSPEGLTEVHEGRIKDRLGKYAVKIMHCMNDSDLAKKQKESEMQLTMKHPNICECKAAFRDDTFQSGCRFVIVMEFSEEGDLEQEIEKRKLKKHPWSEPELMGHFTELINAFAYLQDNNLTHGDIKPRNLYQTSEGKLKIGDFGESKQSMQALVTQTYQVTGTVVYFSPLLFGAYLDIIKGKNLKGNVRHNPIKSDVYSLGLSFLHMASLNKPTELNNLEIGIDNLQSNVDKAIAKLNYPEQTKILLQRMLQVQENKRHDFKQLRNYLNPSSASIPSTVSNEETPKIKSSQVQKSSEPRLISISQIQGKATLMDQNEKLAILNSHRFQSSSRAVLYRDSVIITGGLKNSKCVFKIIISTCAATKLMDMNEGRSWHTLLYHKDLLYVLGGRSDAKEPISSVEILDTTKEDISRENWNPGTSMNLPRENTSAISYEGKIFVVGGSQKENNRWTPMNSIEIFDNTRWYIIKEYLDSPCSGVGLIVNKQDLILIVGGSREKGTHSNEIFICDPKSIDIIVERIKNEQFDIENELKPVKSEQTLEEADIFSSQSSMVLNGKLTLMGSLIGSHLYEDAIGKWDVKRYK</sequence>
<name>A0A1R2BXI6_9CILI</name>
<organism evidence="2 3">
    <name type="scientific">Stentor coeruleus</name>
    <dbReference type="NCBI Taxonomy" id="5963"/>
    <lineage>
        <taxon>Eukaryota</taxon>
        <taxon>Sar</taxon>
        <taxon>Alveolata</taxon>
        <taxon>Ciliophora</taxon>
        <taxon>Postciliodesmatophora</taxon>
        <taxon>Heterotrichea</taxon>
        <taxon>Heterotrichida</taxon>
        <taxon>Stentoridae</taxon>
        <taxon>Stentor</taxon>
    </lineage>
</organism>
<dbReference type="SUPFAM" id="SSF117281">
    <property type="entry name" value="Kelch motif"/>
    <property type="match status" value="1"/>
</dbReference>
<dbReference type="SMART" id="SM00612">
    <property type="entry name" value="Kelch"/>
    <property type="match status" value="2"/>
</dbReference>
<evidence type="ECO:0000313" key="2">
    <source>
        <dbReference type="EMBL" id="OMJ81509.1"/>
    </source>
</evidence>
<reference evidence="2 3" key="1">
    <citation type="submission" date="2016-11" db="EMBL/GenBank/DDBJ databases">
        <title>The macronuclear genome of Stentor coeruleus: a giant cell with tiny introns.</title>
        <authorList>
            <person name="Slabodnick M."/>
            <person name="Ruby J.G."/>
            <person name="Reiff S.B."/>
            <person name="Swart E.C."/>
            <person name="Gosai S."/>
            <person name="Prabakaran S."/>
            <person name="Witkowska E."/>
            <person name="Larue G.E."/>
            <person name="Fisher S."/>
            <person name="Freeman R.M."/>
            <person name="Gunawardena J."/>
            <person name="Chu W."/>
            <person name="Stover N.A."/>
            <person name="Gregory B.D."/>
            <person name="Nowacki M."/>
            <person name="Derisi J."/>
            <person name="Roy S.W."/>
            <person name="Marshall W.F."/>
            <person name="Sood P."/>
        </authorList>
    </citation>
    <scope>NUCLEOTIDE SEQUENCE [LARGE SCALE GENOMIC DNA]</scope>
    <source>
        <strain evidence="2">WM001</strain>
    </source>
</reference>
<dbReference type="PROSITE" id="PS50011">
    <property type="entry name" value="PROTEIN_KINASE_DOM"/>
    <property type="match status" value="1"/>
</dbReference>
<protein>
    <recommendedName>
        <fullName evidence="1">Protein kinase domain-containing protein</fullName>
    </recommendedName>
</protein>
<dbReference type="Proteomes" id="UP000187209">
    <property type="component" value="Unassembled WGS sequence"/>
</dbReference>
<dbReference type="OrthoDB" id="4062651at2759"/>
<dbReference type="GO" id="GO:0005524">
    <property type="term" value="F:ATP binding"/>
    <property type="evidence" value="ECO:0007669"/>
    <property type="project" value="InterPro"/>
</dbReference>
<evidence type="ECO:0000313" key="3">
    <source>
        <dbReference type="Proteomes" id="UP000187209"/>
    </source>
</evidence>
<comment type="caution">
    <text evidence="2">The sequence shown here is derived from an EMBL/GenBank/DDBJ whole genome shotgun (WGS) entry which is preliminary data.</text>
</comment>
<proteinExistence type="predicted"/>
<dbReference type="Pfam" id="PF24681">
    <property type="entry name" value="Kelch_KLHDC2_KLHL20_DRC7"/>
    <property type="match status" value="1"/>
</dbReference>
<dbReference type="InterPro" id="IPR015915">
    <property type="entry name" value="Kelch-typ_b-propeller"/>
</dbReference>
<dbReference type="PANTHER" id="PTHR44305:SF2">
    <property type="entry name" value="SI:DKEY-192D15.2"/>
    <property type="match status" value="1"/>
</dbReference>
<accession>A0A1R2BXI6</accession>
<dbReference type="Gene3D" id="1.10.510.10">
    <property type="entry name" value="Transferase(Phosphotransferase) domain 1"/>
    <property type="match status" value="1"/>
</dbReference>
<dbReference type="AlphaFoldDB" id="A0A1R2BXI6"/>
<gene>
    <name evidence="2" type="ORF">SteCoe_18030</name>
</gene>
<dbReference type="InterPro" id="IPR000719">
    <property type="entry name" value="Prot_kinase_dom"/>
</dbReference>
<evidence type="ECO:0000259" key="1">
    <source>
        <dbReference type="PROSITE" id="PS50011"/>
    </source>
</evidence>
<dbReference type="Gene3D" id="2.120.10.80">
    <property type="entry name" value="Kelch-type beta propeller"/>
    <property type="match status" value="1"/>
</dbReference>
<dbReference type="SMART" id="SM00220">
    <property type="entry name" value="S_TKc"/>
    <property type="match status" value="1"/>
</dbReference>